<dbReference type="PANTHER" id="PTHR31425">
    <property type="entry name" value="PHOSPHORIBOSYLANTHRANILATE TRANSFERASE ISOFORM 1"/>
    <property type="match status" value="1"/>
</dbReference>
<reference evidence="8 9" key="1">
    <citation type="submission" date="2019-07" db="EMBL/GenBank/DDBJ databases">
        <title>De Novo Assembly of kiwifruit Actinidia rufa.</title>
        <authorList>
            <person name="Sugita-Konishi S."/>
            <person name="Sato K."/>
            <person name="Mori E."/>
            <person name="Abe Y."/>
            <person name="Kisaki G."/>
            <person name="Hamano K."/>
            <person name="Suezawa K."/>
            <person name="Otani M."/>
            <person name="Fukuda T."/>
            <person name="Manabe T."/>
            <person name="Gomi K."/>
            <person name="Tabuchi M."/>
            <person name="Akimitsu K."/>
            <person name="Kataoka I."/>
        </authorList>
    </citation>
    <scope>NUCLEOTIDE SEQUENCE [LARGE SCALE GENOMIC DNA]</scope>
    <source>
        <strain evidence="9">cv. Fuchu</strain>
    </source>
</reference>
<evidence type="ECO:0000313" key="9">
    <source>
        <dbReference type="Proteomes" id="UP000585474"/>
    </source>
</evidence>
<sequence>MQRPPVPEEFALKETSPKIAGAGITGGDKLTCAYDLVEQMNYLYVRVVKAKDLPGKDVTGGCDPYVEVKLGNYKGVTRHFEKKSNPEWNHVFAFSQDRLQASFLEVVVKDKDVVIDDFIGRIQFDLSEVPKRVPPDSPLAPQWYRLEDRRGDKIKHGEIMLAVWKGTQADEAFPDAWHSDAATVSREGVTNIRGKVYLAPKLWYVRVNVIECQDLLPSEKGRIPDVVVRVALGNQALRTKVLKDRVGSNIEVMGKCVILLPTIPRRFDNKAVPARWHNLEKHIMVEGEKKELKFASKIHLRLCLEGGYHVLDESTHYSSDLRPTSKQLWKSSIGLLELGIISATGLSPMKTRDGSDMVRMRYDRLRSIAGRIQTVVGDMATQGERFQSLLNWRDPRASGLFVIFCLVIAIVLYVTPFQVVALLGGFYVLRHPRFRHKMPSLPLNFFRRLPARTDCML</sequence>
<evidence type="ECO:0000256" key="4">
    <source>
        <dbReference type="ARBA" id="ARBA00022989"/>
    </source>
</evidence>
<keyword evidence="3" id="KW-0677">Repeat</keyword>
<keyword evidence="8" id="KW-0808">Transferase</keyword>
<dbReference type="GO" id="GO:0016020">
    <property type="term" value="C:membrane"/>
    <property type="evidence" value="ECO:0007669"/>
    <property type="project" value="UniProtKB-SubCell"/>
</dbReference>
<proteinExistence type="predicted"/>
<dbReference type="SUPFAM" id="SSF49562">
    <property type="entry name" value="C2 domain (Calcium/lipid-binding domain, CaLB)"/>
    <property type="match status" value="2"/>
</dbReference>
<dbReference type="Pfam" id="PF00168">
    <property type="entry name" value="C2"/>
    <property type="match status" value="2"/>
</dbReference>
<accession>A0A7J0FLB3</accession>
<evidence type="ECO:0000256" key="6">
    <source>
        <dbReference type="SAM" id="Phobius"/>
    </source>
</evidence>
<dbReference type="FunFam" id="2.60.40.150:FF:000128">
    <property type="entry name" value="C2 domain-containing protein"/>
    <property type="match status" value="1"/>
</dbReference>
<dbReference type="CDD" id="cd08378">
    <property type="entry name" value="C2B_MCTP_PRT_plant"/>
    <property type="match status" value="1"/>
</dbReference>
<feature type="domain" description="C2" evidence="7">
    <location>
        <begin position="24"/>
        <end position="144"/>
    </location>
</feature>
<keyword evidence="9" id="KW-1185">Reference proteome</keyword>
<keyword evidence="5 6" id="KW-0472">Membrane</keyword>
<dbReference type="InterPro" id="IPR013583">
    <property type="entry name" value="MCTP_C"/>
</dbReference>
<evidence type="ECO:0000313" key="8">
    <source>
        <dbReference type="EMBL" id="GFY98969.1"/>
    </source>
</evidence>
<dbReference type="Gene3D" id="2.60.40.150">
    <property type="entry name" value="C2 domain"/>
    <property type="match status" value="2"/>
</dbReference>
<dbReference type="Proteomes" id="UP000585474">
    <property type="component" value="Unassembled WGS sequence"/>
</dbReference>
<dbReference type="Pfam" id="PF08372">
    <property type="entry name" value="PRT_C"/>
    <property type="match status" value="1"/>
</dbReference>
<evidence type="ECO:0000256" key="5">
    <source>
        <dbReference type="ARBA" id="ARBA00023136"/>
    </source>
</evidence>
<dbReference type="PROSITE" id="PS50004">
    <property type="entry name" value="C2"/>
    <property type="match status" value="1"/>
</dbReference>
<feature type="transmembrane region" description="Helical" evidence="6">
    <location>
        <begin position="400"/>
        <end position="429"/>
    </location>
</feature>
<evidence type="ECO:0000256" key="3">
    <source>
        <dbReference type="ARBA" id="ARBA00022737"/>
    </source>
</evidence>
<keyword evidence="4 6" id="KW-1133">Transmembrane helix</keyword>
<dbReference type="OrthoDB" id="67700at2759"/>
<keyword evidence="2 6" id="KW-0812">Transmembrane</keyword>
<protein>
    <submittedName>
        <fullName evidence="8">Calcium-dependent lipid-binding (CaLB domain) plant phosphoribosyltransferase family protein</fullName>
    </submittedName>
</protein>
<dbReference type="EMBL" id="BJWL01000013">
    <property type="protein sequence ID" value="GFY98969.1"/>
    <property type="molecule type" value="Genomic_DNA"/>
</dbReference>
<dbReference type="InterPro" id="IPR047257">
    <property type="entry name" value="C2B_MCTP_PRT_plant"/>
</dbReference>
<dbReference type="InterPro" id="IPR047259">
    <property type="entry name" value="QUIRKY-like"/>
</dbReference>
<organism evidence="8 9">
    <name type="scientific">Actinidia rufa</name>
    <dbReference type="NCBI Taxonomy" id="165716"/>
    <lineage>
        <taxon>Eukaryota</taxon>
        <taxon>Viridiplantae</taxon>
        <taxon>Streptophyta</taxon>
        <taxon>Embryophyta</taxon>
        <taxon>Tracheophyta</taxon>
        <taxon>Spermatophyta</taxon>
        <taxon>Magnoliopsida</taxon>
        <taxon>eudicotyledons</taxon>
        <taxon>Gunneridae</taxon>
        <taxon>Pentapetalae</taxon>
        <taxon>asterids</taxon>
        <taxon>Ericales</taxon>
        <taxon>Actinidiaceae</taxon>
        <taxon>Actinidia</taxon>
    </lineage>
</organism>
<comment type="subcellular location">
    <subcellularLocation>
        <location evidence="1">Membrane</location>
        <topology evidence="1">Multi-pass membrane protein</topology>
    </subcellularLocation>
</comment>
<evidence type="ECO:0000256" key="2">
    <source>
        <dbReference type="ARBA" id="ARBA00022692"/>
    </source>
</evidence>
<dbReference type="GO" id="GO:0016757">
    <property type="term" value="F:glycosyltransferase activity"/>
    <property type="evidence" value="ECO:0007669"/>
    <property type="project" value="UniProtKB-KW"/>
</dbReference>
<comment type="caution">
    <text evidence="8">The sequence shown here is derived from an EMBL/GenBank/DDBJ whole genome shotgun (WGS) entry which is preliminary data.</text>
</comment>
<evidence type="ECO:0000259" key="7">
    <source>
        <dbReference type="PROSITE" id="PS50004"/>
    </source>
</evidence>
<dbReference type="SMART" id="SM00239">
    <property type="entry name" value="C2"/>
    <property type="match status" value="1"/>
</dbReference>
<keyword evidence="8" id="KW-0328">Glycosyltransferase</keyword>
<gene>
    <name evidence="8" type="ORF">Acr_13g0003700</name>
</gene>
<dbReference type="PANTHER" id="PTHR31425:SF53">
    <property type="entry name" value="PROTEIN QUIRKY-LIKE"/>
    <property type="match status" value="1"/>
</dbReference>
<evidence type="ECO:0000256" key="1">
    <source>
        <dbReference type="ARBA" id="ARBA00004141"/>
    </source>
</evidence>
<dbReference type="InterPro" id="IPR035892">
    <property type="entry name" value="C2_domain_sf"/>
</dbReference>
<name>A0A7J0FLB3_9ERIC</name>
<dbReference type="InterPro" id="IPR000008">
    <property type="entry name" value="C2_dom"/>
</dbReference>
<dbReference type="AlphaFoldDB" id="A0A7J0FLB3"/>